<dbReference type="RefSeq" id="WP_197722706.1">
    <property type="nucleotide sequence ID" value="NZ_LT984814.1"/>
</dbReference>
<sequence>MNDQSTSSRAASGPNNDWSDVTQTESIDRALEAAGPIDVLKPYEPVAHEVFAGFSQLCAVTTATDVAEGVWNAANDTSDRLYFPAGGDAVALARAV</sequence>
<organism evidence="2 3">
    <name type="scientific">Cupriavidus taiwanensis</name>
    <dbReference type="NCBI Taxonomy" id="164546"/>
    <lineage>
        <taxon>Bacteria</taxon>
        <taxon>Pseudomonadati</taxon>
        <taxon>Pseudomonadota</taxon>
        <taxon>Betaproteobacteria</taxon>
        <taxon>Burkholderiales</taxon>
        <taxon>Burkholderiaceae</taxon>
        <taxon>Cupriavidus</taxon>
    </lineage>
</organism>
<accession>A0A9Q7V001</accession>
<reference evidence="2 3" key="1">
    <citation type="submission" date="2018-01" db="EMBL/GenBank/DDBJ databases">
        <authorList>
            <person name="Clerissi C."/>
        </authorList>
    </citation>
    <scope>NUCLEOTIDE SEQUENCE [LARGE SCALE GENOMIC DNA]</scope>
    <source>
        <strain evidence="2">Cupriavidus taiwanensis SWF 66322</strain>
        <plasmid evidence="3">cbm2636_mp</plasmid>
    </source>
</reference>
<dbReference type="EMBL" id="LT984814">
    <property type="protein sequence ID" value="SPD66963.1"/>
    <property type="molecule type" value="Genomic_DNA"/>
</dbReference>
<dbReference type="Proteomes" id="UP000254259">
    <property type="component" value="Plasmid CBM2636_mp"/>
</dbReference>
<proteinExistence type="predicted"/>
<evidence type="ECO:0000313" key="2">
    <source>
        <dbReference type="EMBL" id="SPD66963.1"/>
    </source>
</evidence>
<protein>
    <submittedName>
        <fullName evidence="2">Uncharacterized protein</fullName>
    </submittedName>
</protein>
<geneLocation type="plasmid" evidence="3">
    <name>cbm2636_mp</name>
</geneLocation>
<feature type="compositionally biased region" description="Polar residues" evidence="1">
    <location>
        <begin position="1"/>
        <end position="25"/>
    </location>
</feature>
<feature type="region of interest" description="Disordered" evidence="1">
    <location>
        <begin position="1"/>
        <end position="27"/>
    </location>
</feature>
<evidence type="ECO:0000256" key="1">
    <source>
        <dbReference type="SAM" id="MobiDB-lite"/>
    </source>
</evidence>
<name>A0A9Q7V001_9BURK</name>
<dbReference type="AlphaFoldDB" id="A0A9Q7V001"/>
<keyword evidence="2" id="KW-0614">Plasmid</keyword>
<evidence type="ECO:0000313" key="3">
    <source>
        <dbReference type="Proteomes" id="UP000254259"/>
    </source>
</evidence>
<gene>
    <name evidence="2" type="ORF">CBM2636_MP10599</name>
</gene>